<feature type="compositionally biased region" description="Basic and acidic residues" evidence="1">
    <location>
        <begin position="1"/>
        <end position="18"/>
    </location>
</feature>
<protein>
    <submittedName>
        <fullName evidence="3">Uncharacterized protein</fullName>
    </submittedName>
</protein>
<dbReference type="EMBL" id="JAKFHA010000014">
    <property type="protein sequence ID" value="MCF2530059.1"/>
    <property type="molecule type" value="Genomic_DNA"/>
</dbReference>
<feature type="transmembrane region" description="Helical" evidence="2">
    <location>
        <begin position="84"/>
        <end position="106"/>
    </location>
</feature>
<feature type="region of interest" description="Disordered" evidence="1">
    <location>
        <begin position="1"/>
        <end position="49"/>
    </location>
</feature>
<evidence type="ECO:0000313" key="4">
    <source>
        <dbReference type="Proteomes" id="UP001165378"/>
    </source>
</evidence>
<name>A0AA41Q1Y3_9ACTN</name>
<evidence type="ECO:0000256" key="2">
    <source>
        <dbReference type="SAM" id="Phobius"/>
    </source>
</evidence>
<evidence type="ECO:0000313" key="3">
    <source>
        <dbReference type="EMBL" id="MCF2530059.1"/>
    </source>
</evidence>
<dbReference type="Proteomes" id="UP001165378">
    <property type="component" value="Unassembled WGS sequence"/>
</dbReference>
<organism evidence="3 4">
    <name type="scientific">Yinghuangia soli</name>
    <dbReference type="NCBI Taxonomy" id="2908204"/>
    <lineage>
        <taxon>Bacteria</taxon>
        <taxon>Bacillati</taxon>
        <taxon>Actinomycetota</taxon>
        <taxon>Actinomycetes</taxon>
        <taxon>Kitasatosporales</taxon>
        <taxon>Streptomycetaceae</taxon>
        <taxon>Yinghuangia</taxon>
    </lineage>
</organism>
<accession>A0AA41Q1Y3</accession>
<comment type="caution">
    <text evidence="3">The sequence shown here is derived from an EMBL/GenBank/DDBJ whole genome shotgun (WGS) entry which is preliminary data.</text>
</comment>
<keyword evidence="2" id="KW-0812">Transmembrane</keyword>
<keyword evidence="4" id="KW-1185">Reference proteome</keyword>
<keyword evidence="2" id="KW-0472">Membrane</keyword>
<proteinExistence type="predicted"/>
<gene>
    <name evidence="3" type="ORF">LZ495_22950</name>
</gene>
<evidence type="ECO:0000256" key="1">
    <source>
        <dbReference type="SAM" id="MobiDB-lite"/>
    </source>
</evidence>
<dbReference type="RefSeq" id="WP_235054731.1">
    <property type="nucleotide sequence ID" value="NZ_JAKFHA010000014.1"/>
</dbReference>
<keyword evidence="2" id="KW-1133">Transmembrane helix</keyword>
<reference evidence="3" key="1">
    <citation type="submission" date="2022-01" db="EMBL/GenBank/DDBJ databases">
        <title>Genome-Based Taxonomic Classification of the Phylum Actinobacteria.</title>
        <authorList>
            <person name="Gao Y."/>
        </authorList>
    </citation>
    <scope>NUCLEOTIDE SEQUENCE</scope>
    <source>
        <strain evidence="3">KLBMP 8922</strain>
    </source>
</reference>
<feature type="transmembrane region" description="Helical" evidence="2">
    <location>
        <begin position="54"/>
        <end position="72"/>
    </location>
</feature>
<dbReference type="AlphaFoldDB" id="A0AA41Q1Y3"/>
<sequence length="140" mass="14526">MDSREPEGTPEHSTEHSTEQMPPHTPERTAAPDPAATHRSSAGRTSVDRRTFDPMAMIAGIFFMAIAVMYMLDAGGSVDARPGLMLALAVIGVGASGFVGAAWAMLSGRRAKEAALRDAAASGPMFAATPADATPVDLSK</sequence>